<proteinExistence type="predicted"/>
<comment type="caution">
    <text evidence="1">The sequence shown here is derived from an EMBL/GenBank/DDBJ whole genome shotgun (WGS) entry which is preliminary data.</text>
</comment>
<name>A0A699RXX9_TANCI</name>
<dbReference type="AlphaFoldDB" id="A0A699RXX9"/>
<feature type="non-terminal residue" evidence="1">
    <location>
        <position position="146"/>
    </location>
</feature>
<dbReference type="EMBL" id="BKCJ011113944">
    <property type="protein sequence ID" value="GFC88134.1"/>
    <property type="molecule type" value="Genomic_DNA"/>
</dbReference>
<reference evidence="1" key="1">
    <citation type="journal article" date="2019" name="Sci. Rep.">
        <title>Draft genome of Tanacetum cinerariifolium, the natural source of mosquito coil.</title>
        <authorList>
            <person name="Yamashiro T."/>
            <person name="Shiraishi A."/>
            <person name="Satake H."/>
            <person name="Nakayama K."/>
        </authorList>
    </citation>
    <scope>NUCLEOTIDE SEQUENCE</scope>
</reference>
<accession>A0A699RXX9</accession>
<protein>
    <recommendedName>
        <fullName evidence="2">Reverse transcriptase domain-containing protein</fullName>
    </recommendedName>
</protein>
<sequence>MLEVLVSNHTELCQEHTHDLDIACNKTYRLTNIHFLLKNSIKKRCLNVHLKDCEILMSSICQEQAYSFDSSNRSKQIDIVTETDDVLPSSVENDDDDLSNDLLLGEADLFLSDNLIPPGIENFADDPEGVIRFLEELLIDDSILSD</sequence>
<evidence type="ECO:0000313" key="1">
    <source>
        <dbReference type="EMBL" id="GFC88134.1"/>
    </source>
</evidence>
<evidence type="ECO:0008006" key="2">
    <source>
        <dbReference type="Google" id="ProtNLM"/>
    </source>
</evidence>
<gene>
    <name evidence="1" type="ORF">Tci_860104</name>
</gene>
<organism evidence="1">
    <name type="scientific">Tanacetum cinerariifolium</name>
    <name type="common">Dalmatian daisy</name>
    <name type="synonym">Chrysanthemum cinerariifolium</name>
    <dbReference type="NCBI Taxonomy" id="118510"/>
    <lineage>
        <taxon>Eukaryota</taxon>
        <taxon>Viridiplantae</taxon>
        <taxon>Streptophyta</taxon>
        <taxon>Embryophyta</taxon>
        <taxon>Tracheophyta</taxon>
        <taxon>Spermatophyta</taxon>
        <taxon>Magnoliopsida</taxon>
        <taxon>eudicotyledons</taxon>
        <taxon>Gunneridae</taxon>
        <taxon>Pentapetalae</taxon>
        <taxon>asterids</taxon>
        <taxon>campanulids</taxon>
        <taxon>Asterales</taxon>
        <taxon>Asteraceae</taxon>
        <taxon>Asteroideae</taxon>
        <taxon>Anthemideae</taxon>
        <taxon>Anthemidinae</taxon>
        <taxon>Tanacetum</taxon>
    </lineage>
</organism>